<reference evidence="2 3" key="1">
    <citation type="submission" date="2015-07" db="EMBL/GenBank/DDBJ databases">
        <title>The genome of the fungus Escovopsis weberi, a specialized disease agent of ant agriculture.</title>
        <authorList>
            <person name="de Man T.J."/>
            <person name="Stajich J.E."/>
            <person name="Kubicek C.P."/>
            <person name="Chenthamara K."/>
            <person name="Atanasova L."/>
            <person name="Druzhinina I.S."/>
            <person name="Birnbaum S."/>
            <person name="Barribeau S.M."/>
            <person name="Teiling C."/>
            <person name="Suen G."/>
            <person name="Currie C."/>
            <person name="Gerardo N.M."/>
        </authorList>
    </citation>
    <scope>NUCLEOTIDE SEQUENCE [LARGE SCALE GENOMIC DNA]</scope>
</reference>
<organism evidence="2 3">
    <name type="scientific">Escovopsis weberi</name>
    <dbReference type="NCBI Taxonomy" id="150374"/>
    <lineage>
        <taxon>Eukaryota</taxon>
        <taxon>Fungi</taxon>
        <taxon>Dikarya</taxon>
        <taxon>Ascomycota</taxon>
        <taxon>Pezizomycotina</taxon>
        <taxon>Sordariomycetes</taxon>
        <taxon>Hypocreomycetidae</taxon>
        <taxon>Hypocreales</taxon>
        <taxon>Hypocreaceae</taxon>
        <taxon>Escovopsis</taxon>
    </lineage>
</organism>
<dbReference type="AlphaFoldDB" id="A0A0N0RSZ7"/>
<evidence type="ECO:0000256" key="1">
    <source>
        <dbReference type="SAM" id="Phobius"/>
    </source>
</evidence>
<dbReference type="OrthoDB" id="5366688at2759"/>
<accession>A0A0N0RSZ7</accession>
<evidence type="ECO:0000313" key="2">
    <source>
        <dbReference type="EMBL" id="KOS17495.1"/>
    </source>
</evidence>
<feature type="transmembrane region" description="Helical" evidence="1">
    <location>
        <begin position="34"/>
        <end position="55"/>
    </location>
</feature>
<evidence type="ECO:0008006" key="4">
    <source>
        <dbReference type="Google" id="ProtNLM"/>
    </source>
</evidence>
<gene>
    <name evidence="2" type="ORF">ESCO_002413</name>
</gene>
<keyword evidence="1" id="KW-1133">Transmembrane helix</keyword>
<feature type="transmembrane region" description="Helical" evidence="1">
    <location>
        <begin position="62"/>
        <end position="87"/>
    </location>
</feature>
<keyword evidence="1" id="KW-0472">Membrane</keyword>
<proteinExistence type="predicted"/>
<keyword evidence="3" id="KW-1185">Reference proteome</keyword>
<dbReference type="Proteomes" id="UP000053831">
    <property type="component" value="Unassembled WGS sequence"/>
</dbReference>
<name>A0A0N0RSZ7_ESCWE</name>
<keyword evidence="1" id="KW-0812">Transmembrane</keyword>
<sequence length="189" mass="20304">MRVFQAASLITIIGLTSNFVSELVSERYSVPSAFIGTLVVACLTALYVGISYILFWDHMLPLLIATAADGLCFVAATIVACVIGKPVSYLACDQTPREGNTATFLYSLFLDVEQRHPSGANQWADPGRASCVELKALWGLSIATSITFFVSAIAAICLWKHIKGGSGSGSADARGEDSDPYHYKIPDFE</sequence>
<protein>
    <recommendedName>
        <fullName evidence="4">MARVEL domain-containing protein</fullName>
    </recommendedName>
</protein>
<feature type="transmembrane region" description="Helical" evidence="1">
    <location>
        <begin position="136"/>
        <end position="159"/>
    </location>
</feature>
<comment type="caution">
    <text evidence="2">The sequence shown here is derived from an EMBL/GenBank/DDBJ whole genome shotgun (WGS) entry which is preliminary data.</text>
</comment>
<evidence type="ECO:0000313" key="3">
    <source>
        <dbReference type="Proteomes" id="UP000053831"/>
    </source>
</evidence>
<dbReference type="EMBL" id="LGSR01000022">
    <property type="protein sequence ID" value="KOS17495.1"/>
    <property type="molecule type" value="Genomic_DNA"/>
</dbReference>